<accession>A0A7J7M992</accession>
<keyword evidence="1" id="KW-0812">Transmembrane</keyword>
<organism evidence="2 3">
    <name type="scientific">Kingdonia uniflora</name>
    <dbReference type="NCBI Taxonomy" id="39325"/>
    <lineage>
        <taxon>Eukaryota</taxon>
        <taxon>Viridiplantae</taxon>
        <taxon>Streptophyta</taxon>
        <taxon>Embryophyta</taxon>
        <taxon>Tracheophyta</taxon>
        <taxon>Spermatophyta</taxon>
        <taxon>Magnoliopsida</taxon>
        <taxon>Ranunculales</taxon>
        <taxon>Circaeasteraceae</taxon>
        <taxon>Kingdonia</taxon>
    </lineage>
</organism>
<dbReference type="AlphaFoldDB" id="A0A7J7M992"/>
<comment type="caution">
    <text evidence="2">The sequence shown here is derived from an EMBL/GenBank/DDBJ whole genome shotgun (WGS) entry which is preliminary data.</text>
</comment>
<dbReference type="EMBL" id="JACGCM010001697">
    <property type="protein sequence ID" value="KAF6151350.1"/>
    <property type="molecule type" value="Genomic_DNA"/>
</dbReference>
<gene>
    <name evidence="2" type="ORF">GIB67_040623</name>
</gene>
<keyword evidence="3" id="KW-1185">Reference proteome</keyword>
<protein>
    <submittedName>
        <fullName evidence="2">Uncharacterized protein</fullName>
    </submittedName>
</protein>
<keyword evidence="1" id="KW-1133">Transmembrane helix</keyword>
<evidence type="ECO:0000313" key="3">
    <source>
        <dbReference type="Proteomes" id="UP000541444"/>
    </source>
</evidence>
<name>A0A7J7M992_9MAGN</name>
<evidence type="ECO:0000256" key="1">
    <source>
        <dbReference type="SAM" id="Phobius"/>
    </source>
</evidence>
<sequence length="188" mass="21600">MDCILAKTIWNKILIGYELAKISEDLMQEVNLNCDMNKENIVFKVLTAVFSSFAYHIWRIRNIMVFRGTMQPINQILKAIAQDASQRMQFSLSTDSSYCDQHGGYGALLRNNKGELLYAYNGAEELVSVTYNEMAIYKGMLWLLSSALYLQWQKGSSFRCLKHLKLVDDLSLVVEYDLRDTELNAAEE</sequence>
<proteinExistence type="predicted"/>
<keyword evidence="1" id="KW-0472">Membrane</keyword>
<reference evidence="2 3" key="1">
    <citation type="journal article" date="2020" name="IScience">
        <title>Genome Sequencing of the Endangered Kingdonia uniflora (Circaeasteraceae, Ranunculales) Reveals Potential Mechanisms of Evolutionary Specialization.</title>
        <authorList>
            <person name="Sun Y."/>
            <person name="Deng T."/>
            <person name="Zhang A."/>
            <person name="Moore M.J."/>
            <person name="Landis J.B."/>
            <person name="Lin N."/>
            <person name="Zhang H."/>
            <person name="Zhang X."/>
            <person name="Huang J."/>
            <person name="Zhang X."/>
            <person name="Sun H."/>
            <person name="Wang H."/>
        </authorList>
    </citation>
    <scope>NUCLEOTIDE SEQUENCE [LARGE SCALE GENOMIC DNA]</scope>
    <source>
        <strain evidence="2">TB1705</strain>
        <tissue evidence="2">Leaf</tissue>
    </source>
</reference>
<evidence type="ECO:0000313" key="2">
    <source>
        <dbReference type="EMBL" id="KAF6151350.1"/>
    </source>
</evidence>
<feature type="transmembrane region" description="Helical" evidence="1">
    <location>
        <begin position="41"/>
        <end position="58"/>
    </location>
</feature>
<dbReference type="Proteomes" id="UP000541444">
    <property type="component" value="Unassembled WGS sequence"/>
</dbReference>